<reference evidence="4" key="1">
    <citation type="submission" date="2013-03" db="EMBL/GenBank/DDBJ databases">
        <title>The Genome Sequence of Anopheles dirus WRAIR2.</title>
        <authorList>
            <consortium name="The Broad Institute Genomics Platform"/>
            <person name="Neafsey D.E."/>
            <person name="Walton C."/>
            <person name="Walker B."/>
            <person name="Young S.K."/>
            <person name="Zeng Q."/>
            <person name="Gargeya S."/>
            <person name="Fitzgerald M."/>
            <person name="Haas B."/>
            <person name="Abouelleil A."/>
            <person name="Allen A.W."/>
            <person name="Alvarado L."/>
            <person name="Arachchi H.M."/>
            <person name="Berlin A.M."/>
            <person name="Chapman S.B."/>
            <person name="Gainer-Dewar J."/>
            <person name="Goldberg J."/>
            <person name="Griggs A."/>
            <person name="Gujja S."/>
            <person name="Hansen M."/>
            <person name="Howarth C."/>
            <person name="Imamovic A."/>
            <person name="Ireland A."/>
            <person name="Larimer J."/>
            <person name="McCowan C."/>
            <person name="Murphy C."/>
            <person name="Pearson M."/>
            <person name="Poon T.W."/>
            <person name="Priest M."/>
            <person name="Roberts A."/>
            <person name="Saif S."/>
            <person name="Shea T."/>
            <person name="Sisk P."/>
            <person name="Sykes S."/>
            <person name="Wortman J."/>
            <person name="Nusbaum C."/>
            <person name="Birren B."/>
        </authorList>
    </citation>
    <scope>NUCLEOTIDE SEQUENCE [LARGE SCALE GENOMIC DNA]</scope>
    <source>
        <strain evidence="4">WRAIR2</strain>
    </source>
</reference>
<feature type="coiled-coil region" evidence="1">
    <location>
        <begin position="271"/>
        <end position="298"/>
    </location>
</feature>
<evidence type="ECO:0000313" key="3">
    <source>
        <dbReference type="EnsemblMetazoa" id="ADIR008773-PA"/>
    </source>
</evidence>
<dbReference type="Proteomes" id="UP000075884">
    <property type="component" value="Unassembled WGS sequence"/>
</dbReference>
<dbReference type="VEuPathDB" id="VectorBase:ADIR008773"/>
<feature type="compositionally biased region" description="Basic and acidic residues" evidence="2">
    <location>
        <begin position="227"/>
        <end position="244"/>
    </location>
</feature>
<feature type="region of interest" description="Disordered" evidence="2">
    <location>
        <begin position="219"/>
        <end position="249"/>
    </location>
</feature>
<dbReference type="EnsemblMetazoa" id="ADIR008773-RA">
    <property type="protein sequence ID" value="ADIR008773-PA"/>
    <property type="gene ID" value="ADIR008773"/>
</dbReference>
<keyword evidence="1" id="KW-0175">Coiled coil</keyword>
<feature type="region of interest" description="Disordered" evidence="2">
    <location>
        <begin position="1634"/>
        <end position="1664"/>
    </location>
</feature>
<reference evidence="3" key="2">
    <citation type="submission" date="2020-05" db="UniProtKB">
        <authorList>
            <consortium name="EnsemblMetazoa"/>
        </authorList>
    </citation>
    <scope>IDENTIFICATION</scope>
    <source>
        <strain evidence="3">WRAIR2</strain>
    </source>
</reference>
<name>A0A182NM88_9DIPT</name>
<accession>A0A182NM88</accession>
<protein>
    <submittedName>
        <fullName evidence="3">Uncharacterized protein</fullName>
    </submittedName>
</protein>
<sequence>MEEEASEKRAPELTTQCESSLVSLSPRFSAATMSFCRITGKCRSLPKPNYFPMLPPISPAAAKRFCRVTGKSYGLPSHHFIPVTLVKRTAGADRCRVTNVSAELEPHHYQPGVYGHRKHAVLCAFRYVLPVLDDSDEAQRNLTAILQQKTKPLEQSLYVYRVDERNFGLVFPARLEAAVRDGDVRDVLLAKESDKLLIKLRKGNSVSVPLQSFAGPALDGQQLYEGEGPREEVIRRREKEDAKRPKPQARSNLSNIANIFESKERVEEEQIEQEQRFIEEHREKAARLVAERRERQRAEKLQALRLNEHLLEQEPELGDLVKPLIESWDWSTLEREAADRNAEEADRGGVRSTVSALPRPLAVVPLVVETRQVTVDERQLERCSGLEAASYVGTITPAKVDLKPERGAAIDALTPETLVQLAQLEDRLTASAELLPHLDDLASIVAHLGQAQPATVDGVPGVKLIVNHQSVFVPGQMVMVGGKATFVPGQSLPVAGGTSGELEFVPGVTITGHDGSIQFIPGEVTPTRVGKQTSAAFVAGKVIEGRGFVCGQVLTVNGEPRFVQGQTIVTPEGVSKFIAGVVDERTGAFVPGQPIATPDGVRFVPGQTITVQGRERFVPGQNVPNPDVPGELVFVPGQTVAVAGGGERFVPGKTIVTAEGARFVPGQYVGDAFVPGIDDGRGRFVPGVNIETKEGSKFVEGQIVHTKHGDVFMPGTTTVGPGGEVSFELASTIDAVRFSEASPVGLVVDGERLAIEEPSLCVFGHLVQNETGVEFYPERIGREHLPAGKVVPGKLVKQLAESKFIPGIKTEDDGFIPGQVVLTDRGEQFVPGQVIETSEGMKFVPGQIIETKSGPKFVPGQTMETPDGPRFVPGQIINTRAGPTFIPGQVISTDDEGEKFVPGQIVETDDGPRFVPGRVVESENRVTFIPGRIVQTADGPRFVAPDLKDNEDGDEEFSVQSFTVTPEELKLLKPSQPAYGGAVSGESSLVVSLDSTILQSLAQSGMPIGRQVEASAVDYVLESTKERKALQQFLAENSLPGAKLDVLESIFDGLKQVCRKVDRESLQYSDAHAPKDETVCNGSIGVVEALATSLAAILTEAQGADPNAPERTMYEMIAEAIKASTGEYTVEELQHVVESPEAVDYLFGAVNRTIVKNNIDQKLRTLTALIEDVEPDRDDAELPTGAIEEFCALLGNGGMSEAFVNLLKKDENLFKSIVTSLKSSGVVEDSVNISEILQTALVDSIQERAQAALAELVEDPRSHEALRTLLRKSEGLAHALGHAKEAEALQYLLTHPAALRDLHKGDELFTIINRVLIMEQLAEDDDEYRELMDGLERTPAHATKSDKLRELIRQSGALSHAPARRPVIESSRDVPLSLFYTNNQLAIEEFFLKSGQCQRQCPKAFLIIKRGIQAVIPRESSHEVLAGKIAYTVLDEDGIRHFQPMNVLSALRITPRFLHRFSMYTCEFQEEPDYETFSSSDSSSHDALDKVDEAAYFYRPLSRRGSLRVPAASHTNGVAAAAAARKLERQESFSPRLVTRKLPAMNGYHPVVGSMPPLQPLYQPLHTFPAVVTHRHHLQQHVPRQQYQHQPHHQPLHQHQQHPKQHYLPAAKADNVKTLPMAMRIAIKASLAQGREPSACYRSSSRDSIHRSSSRASMHDWNWK</sequence>
<keyword evidence="4" id="KW-1185">Reference proteome</keyword>
<evidence type="ECO:0000256" key="2">
    <source>
        <dbReference type="SAM" id="MobiDB-lite"/>
    </source>
</evidence>
<proteinExistence type="predicted"/>
<organism evidence="3 4">
    <name type="scientific">Anopheles dirus</name>
    <dbReference type="NCBI Taxonomy" id="7168"/>
    <lineage>
        <taxon>Eukaryota</taxon>
        <taxon>Metazoa</taxon>
        <taxon>Ecdysozoa</taxon>
        <taxon>Arthropoda</taxon>
        <taxon>Hexapoda</taxon>
        <taxon>Insecta</taxon>
        <taxon>Pterygota</taxon>
        <taxon>Neoptera</taxon>
        <taxon>Endopterygota</taxon>
        <taxon>Diptera</taxon>
        <taxon>Nematocera</taxon>
        <taxon>Culicoidea</taxon>
        <taxon>Culicidae</taxon>
        <taxon>Anophelinae</taxon>
        <taxon>Anopheles</taxon>
    </lineage>
</organism>
<evidence type="ECO:0000256" key="1">
    <source>
        <dbReference type="SAM" id="Coils"/>
    </source>
</evidence>
<evidence type="ECO:0000313" key="4">
    <source>
        <dbReference type="Proteomes" id="UP000075884"/>
    </source>
</evidence>
<feature type="compositionally biased region" description="Basic residues" evidence="2">
    <location>
        <begin position="1590"/>
        <end position="1605"/>
    </location>
</feature>
<dbReference type="STRING" id="7168.A0A182NM88"/>
<feature type="region of interest" description="Disordered" evidence="2">
    <location>
        <begin position="1584"/>
        <end position="1605"/>
    </location>
</feature>